<reference evidence="2" key="1">
    <citation type="submission" date="2013-05" db="EMBL/GenBank/DDBJ databases">
        <authorList>
            <person name="Harkins D.M."/>
            <person name="Durkin A.S."/>
            <person name="Brinkac L.M."/>
            <person name="Haft D.H."/>
            <person name="Selengut J.D."/>
            <person name="Sanka R."/>
            <person name="DePew J."/>
            <person name="Purushe J."/>
            <person name="Hartskeerl R.A."/>
            <person name="Ahmed A."/>
            <person name="van der Linden H."/>
            <person name="Goris M.G.A."/>
            <person name="Vinetz J.M."/>
            <person name="Sutton G.G."/>
            <person name="Nierman W.C."/>
            <person name="Fouts D.E."/>
        </authorList>
    </citation>
    <scope>NUCLEOTIDE SEQUENCE [LARGE SCALE GENOMIC DNA]</scope>
    <source>
        <strain evidence="2">5399</strain>
    </source>
</reference>
<evidence type="ECO:0000259" key="1">
    <source>
        <dbReference type="Pfam" id="PF00596"/>
    </source>
</evidence>
<dbReference type="Gene3D" id="3.40.225.10">
    <property type="entry name" value="Class II aldolase/adducin N-terminal domain"/>
    <property type="match status" value="1"/>
</dbReference>
<organism evidence="2 3">
    <name type="scientific">Leptospira broomii serovar Hurstbridge str. 5399</name>
    <dbReference type="NCBI Taxonomy" id="1049789"/>
    <lineage>
        <taxon>Bacteria</taxon>
        <taxon>Pseudomonadati</taxon>
        <taxon>Spirochaetota</taxon>
        <taxon>Spirochaetia</taxon>
        <taxon>Leptospirales</taxon>
        <taxon>Leptospiraceae</taxon>
        <taxon>Leptospira</taxon>
    </lineage>
</organism>
<dbReference type="EMBL" id="AHMO02000004">
    <property type="protein sequence ID" value="EQA46880.1"/>
    <property type="molecule type" value="Genomic_DNA"/>
</dbReference>
<dbReference type="SUPFAM" id="SSF53639">
    <property type="entry name" value="AraD/HMP-PK domain-like"/>
    <property type="match status" value="1"/>
</dbReference>
<comment type="caution">
    <text evidence="2">The sequence shown here is derived from an EMBL/GenBank/DDBJ whole genome shotgun (WGS) entry which is preliminary data.</text>
</comment>
<dbReference type="STRING" id="1049789.LEP1GSC050_0672"/>
<gene>
    <name evidence="2" type="ORF">LEP1GSC050_0672</name>
</gene>
<dbReference type="RefSeq" id="WP_010569165.1">
    <property type="nucleotide sequence ID" value="NZ_AHMO02000004.1"/>
</dbReference>
<dbReference type="Pfam" id="PF00596">
    <property type="entry name" value="Aldolase_II"/>
    <property type="match status" value="1"/>
</dbReference>
<dbReference type="InterPro" id="IPR001303">
    <property type="entry name" value="Aldolase_II/adducin_N"/>
</dbReference>
<evidence type="ECO:0000313" key="3">
    <source>
        <dbReference type="Proteomes" id="UP000015454"/>
    </source>
</evidence>
<feature type="domain" description="Class II aldolase/adducin N-terminal" evidence="1">
    <location>
        <begin position="90"/>
        <end position="196"/>
    </location>
</feature>
<dbReference type="InterPro" id="IPR036409">
    <property type="entry name" value="Aldolase_II/adducin_N_sf"/>
</dbReference>
<dbReference type="AlphaFoldDB" id="T0F6V9"/>
<dbReference type="OrthoDB" id="323529at2"/>
<accession>T0F6V9</accession>
<protein>
    <submittedName>
        <fullName evidence="2">Class II aldolase/adducin N-terminal domain protein</fullName>
    </submittedName>
</protein>
<keyword evidence="3" id="KW-1185">Reference proteome</keyword>
<sequence>MKSVPATKNSKQEHGSTDQKDLMNLWHRLEAKGLLQTGEASLSFRLPGQEPPAFLLIDRKKGKGAEVNQFTIHNPSASIEAGAVDSERLALIHFHASLYLSRSDIGAIACFQPIWGSLLKTLKDPLPLVFDEQCRQLGAPVVQINRHADGSVIADSVLLNGANAFLNQEGVLVTSVTREKAIYNCELIEKCAKAYLLAYATGGKIRRIPWFIRWIAKSRLKKDERRATESYIRGEIPSGFTAY</sequence>
<name>T0F6V9_9LEPT</name>
<evidence type="ECO:0000313" key="2">
    <source>
        <dbReference type="EMBL" id="EQA46880.1"/>
    </source>
</evidence>
<dbReference type="Proteomes" id="UP000015454">
    <property type="component" value="Unassembled WGS sequence"/>
</dbReference>
<proteinExistence type="predicted"/>